<name>A0A0C9YKQ1_9AGAR</name>
<accession>A0A0C9YKQ1</accession>
<evidence type="ECO:0000313" key="2">
    <source>
        <dbReference type="Proteomes" id="UP000054477"/>
    </source>
</evidence>
<dbReference type="HOGENOM" id="CLU_175702_0_0_1"/>
<reference evidence="1 2" key="1">
    <citation type="submission" date="2014-04" db="EMBL/GenBank/DDBJ databases">
        <authorList>
            <consortium name="DOE Joint Genome Institute"/>
            <person name="Kuo A."/>
            <person name="Kohler A."/>
            <person name="Nagy L.G."/>
            <person name="Floudas D."/>
            <person name="Copeland A."/>
            <person name="Barry K.W."/>
            <person name="Cichocki N."/>
            <person name="Veneault-Fourrey C."/>
            <person name="LaButti K."/>
            <person name="Lindquist E.A."/>
            <person name="Lipzen A."/>
            <person name="Lundell T."/>
            <person name="Morin E."/>
            <person name="Murat C."/>
            <person name="Sun H."/>
            <person name="Tunlid A."/>
            <person name="Henrissat B."/>
            <person name="Grigoriev I.V."/>
            <person name="Hibbett D.S."/>
            <person name="Martin F."/>
            <person name="Nordberg H.P."/>
            <person name="Cantor M.N."/>
            <person name="Hua S.X."/>
        </authorList>
    </citation>
    <scope>NUCLEOTIDE SEQUENCE [LARGE SCALE GENOMIC DNA]</scope>
    <source>
        <strain evidence="1 2">LaAM-08-1</strain>
    </source>
</reference>
<dbReference type="Proteomes" id="UP000054477">
    <property type="component" value="Unassembled WGS sequence"/>
</dbReference>
<evidence type="ECO:0000313" key="1">
    <source>
        <dbReference type="EMBL" id="KIK08653.1"/>
    </source>
</evidence>
<dbReference type="OrthoDB" id="3134980at2759"/>
<dbReference type="AlphaFoldDB" id="A0A0C9YKQ1"/>
<proteinExistence type="predicted"/>
<gene>
    <name evidence="1" type="ORF">K443DRAFT_128119</name>
</gene>
<dbReference type="EMBL" id="KN838541">
    <property type="protein sequence ID" value="KIK08653.1"/>
    <property type="molecule type" value="Genomic_DNA"/>
</dbReference>
<protein>
    <submittedName>
        <fullName evidence="1">Uncharacterized protein</fullName>
    </submittedName>
</protein>
<keyword evidence="2" id="KW-1185">Reference proteome</keyword>
<organism evidence="1 2">
    <name type="scientific">Laccaria amethystina LaAM-08-1</name>
    <dbReference type="NCBI Taxonomy" id="1095629"/>
    <lineage>
        <taxon>Eukaryota</taxon>
        <taxon>Fungi</taxon>
        <taxon>Dikarya</taxon>
        <taxon>Basidiomycota</taxon>
        <taxon>Agaricomycotina</taxon>
        <taxon>Agaricomycetes</taxon>
        <taxon>Agaricomycetidae</taxon>
        <taxon>Agaricales</taxon>
        <taxon>Agaricineae</taxon>
        <taxon>Hydnangiaceae</taxon>
        <taxon>Laccaria</taxon>
    </lineage>
</organism>
<sequence>MCHNLIDGRYHTECRHFSPMATNFKDCQQPNCLFSRWHAHPTGCRSASCIRLMSPPVQNPIRMIPKVCTECSKTEREGRRLHC</sequence>
<reference evidence="2" key="2">
    <citation type="submission" date="2015-01" db="EMBL/GenBank/DDBJ databases">
        <title>Evolutionary Origins and Diversification of the Mycorrhizal Mutualists.</title>
        <authorList>
            <consortium name="DOE Joint Genome Institute"/>
            <consortium name="Mycorrhizal Genomics Consortium"/>
            <person name="Kohler A."/>
            <person name="Kuo A."/>
            <person name="Nagy L.G."/>
            <person name="Floudas D."/>
            <person name="Copeland A."/>
            <person name="Barry K.W."/>
            <person name="Cichocki N."/>
            <person name="Veneault-Fourrey C."/>
            <person name="LaButti K."/>
            <person name="Lindquist E.A."/>
            <person name="Lipzen A."/>
            <person name="Lundell T."/>
            <person name="Morin E."/>
            <person name="Murat C."/>
            <person name="Riley R."/>
            <person name="Ohm R."/>
            <person name="Sun H."/>
            <person name="Tunlid A."/>
            <person name="Henrissat B."/>
            <person name="Grigoriev I.V."/>
            <person name="Hibbett D.S."/>
            <person name="Martin F."/>
        </authorList>
    </citation>
    <scope>NUCLEOTIDE SEQUENCE [LARGE SCALE GENOMIC DNA]</scope>
    <source>
        <strain evidence="2">LaAM-08-1</strain>
    </source>
</reference>